<gene>
    <name evidence="1" type="ORF">KI387_024590</name>
</gene>
<reference evidence="1 2" key="1">
    <citation type="journal article" date="2021" name="Nat. Plants">
        <title>The Taxus genome provides insights into paclitaxel biosynthesis.</title>
        <authorList>
            <person name="Xiong X."/>
            <person name="Gou J."/>
            <person name="Liao Q."/>
            <person name="Li Y."/>
            <person name="Zhou Q."/>
            <person name="Bi G."/>
            <person name="Li C."/>
            <person name="Du R."/>
            <person name="Wang X."/>
            <person name="Sun T."/>
            <person name="Guo L."/>
            <person name="Liang H."/>
            <person name="Lu P."/>
            <person name="Wu Y."/>
            <person name="Zhang Z."/>
            <person name="Ro D.K."/>
            <person name="Shang Y."/>
            <person name="Huang S."/>
            <person name="Yan J."/>
        </authorList>
    </citation>
    <scope>NUCLEOTIDE SEQUENCE [LARGE SCALE GENOMIC DNA]</scope>
    <source>
        <strain evidence="1">Ta-2019</strain>
    </source>
</reference>
<feature type="non-terminal residue" evidence="1">
    <location>
        <position position="73"/>
    </location>
</feature>
<dbReference type="Proteomes" id="UP000824469">
    <property type="component" value="Unassembled WGS sequence"/>
</dbReference>
<keyword evidence="2" id="KW-1185">Reference proteome</keyword>
<dbReference type="AlphaFoldDB" id="A0AA38L8S3"/>
<dbReference type="GO" id="GO:0016705">
    <property type="term" value="F:oxidoreductase activity, acting on paired donors, with incorporation or reduction of molecular oxygen"/>
    <property type="evidence" value="ECO:0007669"/>
    <property type="project" value="InterPro"/>
</dbReference>
<evidence type="ECO:0000313" key="1">
    <source>
        <dbReference type="EMBL" id="KAH9315963.1"/>
    </source>
</evidence>
<accession>A0AA38L8S3</accession>
<dbReference type="EMBL" id="JAHRHJ020000005">
    <property type="protein sequence ID" value="KAH9315963.1"/>
    <property type="molecule type" value="Genomic_DNA"/>
</dbReference>
<sequence length="73" mass="8538">PSHIRSCRSSQQRYMKDLVDKLEEEMKANNGVVRPLHLFKIMSINFMVALCFGPDFHDKNFVNKLEELIAEDI</sequence>
<comment type="caution">
    <text evidence="1">The sequence shown here is derived from an EMBL/GenBank/DDBJ whole genome shotgun (WGS) entry which is preliminary data.</text>
</comment>
<protein>
    <recommendedName>
        <fullName evidence="3">Cytochrome P450</fullName>
    </recommendedName>
</protein>
<evidence type="ECO:0000313" key="2">
    <source>
        <dbReference type="Proteomes" id="UP000824469"/>
    </source>
</evidence>
<dbReference type="InterPro" id="IPR036396">
    <property type="entry name" value="Cyt_P450_sf"/>
</dbReference>
<dbReference type="GO" id="GO:0020037">
    <property type="term" value="F:heme binding"/>
    <property type="evidence" value="ECO:0007669"/>
    <property type="project" value="InterPro"/>
</dbReference>
<evidence type="ECO:0008006" key="3">
    <source>
        <dbReference type="Google" id="ProtNLM"/>
    </source>
</evidence>
<feature type="non-terminal residue" evidence="1">
    <location>
        <position position="1"/>
    </location>
</feature>
<organism evidence="1 2">
    <name type="scientific">Taxus chinensis</name>
    <name type="common">Chinese yew</name>
    <name type="synonym">Taxus wallichiana var. chinensis</name>
    <dbReference type="NCBI Taxonomy" id="29808"/>
    <lineage>
        <taxon>Eukaryota</taxon>
        <taxon>Viridiplantae</taxon>
        <taxon>Streptophyta</taxon>
        <taxon>Embryophyta</taxon>
        <taxon>Tracheophyta</taxon>
        <taxon>Spermatophyta</taxon>
        <taxon>Pinopsida</taxon>
        <taxon>Pinidae</taxon>
        <taxon>Conifers II</taxon>
        <taxon>Cupressales</taxon>
        <taxon>Taxaceae</taxon>
        <taxon>Taxus</taxon>
    </lineage>
</organism>
<dbReference type="GO" id="GO:0004497">
    <property type="term" value="F:monooxygenase activity"/>
    <property type="evidence" value="ECO:0007669"/>
    <property type="project" value="InterPro"/>
</dbReference>
<name>A0AA38L8S3_TAXCH</name>
<dbReference type="GO" id="GO:0005506">
    <property type="term" value="F:iron ion binding"/>
    <property type="evidence" value="ECO:0007669"/>
    <property type="project" value="InterPro"/>
</dbReference>
<dbReference type="Gene3D" id="1.10.630.10">
    <property type="entry name" value="Cytochrome P450"/>
    <property type="match status" value="1"/>
</dbReference>
<proteinExistence type="predicted"/>